<evidence type="ECO:0000256" key="1">
    <source>
        <dbReference type="ARBA" id="ARBA00022741"/>
    </source>
</evidence>
<dbReference type="PANTHER" id="PTHR22683:SF41">
    <property type="entry name" value="DNA TRANSLOCASE FTSK"/>
    <property type="match status" value="1"/>
</dbReference>
<protein>
    <submittedName>
        <fullName evidence="6">Cell division protein FtsK</fullName>
    </submittedName>
</protein>
<dbReference type="SUPFAM" id="SSF52540">
    <property type="entry name" value="P-loop containing nucleoside triphosphate hydrolases"/>
    <property type="match status" value="1"/>
</dbReference>
<dbReference type="Gene3D" id="3.40.50.300">
    <property type="entry name" value="P-loop containing nucleotide triphosphate hydrolases"/>
    <property type="match status" value="1"/>
</dbReference>
<dbReference type="RefSeq" id="WP_171198580.1">
    <property type="nucleotide sequence ID" value="NZ_JABEND010000002.1"/>
</dbReference>
<evidence type="ECO:0000313" key="6">
    <source>
        <dbReference type="EMBL" id="NNG34919.1"/>
    </source>
</evidence>
<dbReference type="PANTHER" id="PTHR22683">
    <property type="entry name" value="SPORULATION PROTEIN RELATED"/>
    <property type="match status" value="1"/>
</dbReference>
<feature type="transmembrane region" description="Helical" evidence="4">
    <location>
        <begin position="38"/>
        <end position="71"/>
    </location>
</feature>
<comment type="caution">
    <text evidence="6">The sequence shown here is derived from an EMBL/GenBank/DDBJ whole genome shotgun (WGS) entry which is preliminary data.</text>
</comment>
<organism evidence="6 7">
    <name type="scientific">Nakamurella aerolata</name>
    <dbReference type="NCBI Taxonomy" id="1656892"/>
    <lineage>
        <taxon>Bacteria</taxon>
        <taxon>Bacillati</taxon>
        <taxon>Actinomycetota</taxon>
        <taxon>Actinomycetes</taxon>
        <taxon>Nakamurellales</taxon>
        <taxon>Nakamurellaceae</taxon>
        <taxon>Nakamurella</taxon>
    </lineage>
</organism>
<accession>A0A849A2T6</accession>
<dbReference type="AlphaFoldDB" id="A0A849A2T6"/>
<dbReference type="InterPro" id="IPR002543">
    <property type="entry name" value="FtsK_dom"/>
</dbReference>
<evidence type="ECO:0000313" key="7">
    <source>
        <dbReference type="Proteomes" id="UP000562984"/>
    </source>
</evidence>
<dbReference type="InterPro" id="IPR050206">
    <property type="entry name" value="FtsK/SpoIIIE/SftA"/>
</dbReference>
<reference evidence="6 7" key="1">
    <citation type="submission" date="2020-05" db="EMBL/GenBank/DDBJ databases">
        <title>Nakamurella sp. DB0629 isolated from air conditioner.</title>
        <authorList>
            <person name="Kim D.H."/>
            <person name="Kim D.-U."/>
        </authorList>
    </citation>
    <scope>NUCLEOTIDE SEQUENCE [LARGE SCALE GENOMIC DNA]</scope>
    <source>
        <strain evidence="6 7">DB0629</strain>
    </source>
</reference>
<dbReference type="Proteomes" id="UP000562984">
    <property type="component" value="Unassembled WGS sequence"/>
</dbReference>
<evidence type="ECO:0000259" key="5">
    <source>
        <dbReference type="PROSITE" id="PS50901"/>
    </source>
</evidence>
<feature type="binding site" evidence="3">
    <location>
        <begin position="225"/>
        <end position="232"/>
    </location>
    <ligand>
        <name>ATP</name>
        <dbReference type="ChEBI" id="CHEBI:30616"/>
    </ligand>
</feature>
<keyword evidence="4" id="KW-1133">Transmembrane helix</keyword>
<proteinExistence type="predicted"/>
<dbReference type="GO" id="GO:0051301">
    <property type="term" value="P:cell division"/>
    <property type="evidence" value="ECO:0007669"/>
    <property type="project" value="UniProtKB-KW"/>
</dbReference>
<dbReference type="PROSITE" id="PS50901">
    <property type="entry name" value="FTSK"/>
    <property type="match status" value="1"/>
</dbReference>
<evidence type="ECO:0000256" key="4">
    <source>
        <dbReference type="SAM" id="Phobius"/>
    </source>
</evidence>
<dbReference type="GO" id="GO:0005524">
    <property type="term" value="F:ATP binding"/>
    <property type="evidence" value="ECO:0007669"/>
    <property type="project" value="UniProtKB-UniRule"/>
</dbReference>
<keyword evidence="1 3" id="KW-0547">Nucleotide-binding</keyword>
<gene>
    <name evidence="6" type="ORF">HKD39_04135</name>
</gene>
<dbReference type="EMBL" id="JABEND010000002">
    <property type="protein sequence ID" value="NNG34919.1"/>
    <property type="molecule type" value="Genomic_DNA"/>
</dbReference>
<dbReference type="Pfam" id="PF01580">
    <property type="entry name" value="FtsK_SpoIIIE"/>
    <property type="match status" value="1"/>
</dbReference>
<dbReference type="InterPro" id="IPR027417">
    <property type="entry name" value="P-loop_NTPase"/>
</dbReference>
<keyword evidence="2 3" id="KW-0067">ATP-binding</keyword>
<name>A0A849A2T6_9ACTN</name>
<evidence type="ECO:0000256" key="3">
    <source>
        <dbReference type="PROSITE-ProRule" id="PRU00289"/>
    </source>
</evidence>
<feature type="domain" description="FtsK" evidence="5">
    <location>
        <begin position="209"/>
        <end position="390"/>
    </location>
</feature>
<keyword evidence="6" id="KW-0131">Cell cycle</keyword>
<evidence type="ECO:0000256" key="2">
    <source>
        <dbReference type="ARBA" id="ARBA00022840"/>
    </source>
</evidence>
<keyword evidence="4" id="KW-0472">Membrane</keyword>
<keyword evidence="4" id="KW-0812">Transmembrane</keyword>
<sequence>MTRSTAPADPTELVGYLLGRLVLGALRAIWWLVSRPSIAAPIVVVVLAGQLLGWAVGLVILGGVGIALIMLRVISPSLFRRLITSPRARAKTRRAYRRRWLPITEMCGLTKRLDGTTVVPRLAGVDIDEGVHHLTVAMVIGQHTGVWQAACPQIAAAFAARSARVYDVQPGVIQIELRFHDLLADPLGRLPWAASSDLRQVPVGMTSNGTPWVLPLLGSHTFIGGVTGSGKSSIVWAMLAGVSSAIRTGTVSAWAVDPKGGMELGIGQGVFDRFACESTVVMVELLESAVALMDERCRRLAGIARQHVPTVDDPMLIIVVDELSTLTAYEPDAKLRNRATAAVSALLARGRAAAVVVIGCAQDPRKEVVSFRSLFPTRIAMRLDSGSQVDMVLGDGMHAMGARAEDIPAAQPGVGYIASEGGGEPQMVRASYIRDEEIRCLSDDLGSRKLREDVA</sequence>
<dbReference type="GO" id="GO:0003677">
    <property type="term" value="F:DNA binding"/>
    <property type="evidence" value="ECO:0007669"/>
    <property type="project" value="InterPro"/>
</dbReference>
<keyword evidence="6" id="KW-0132">Cell division</keyword>
<keyword evidence="7" id="KW-1185">Reference proteome</keyword>